<organism evidence="2 3">
    <name type="scientific">Mollisia scopiformis</name>
    <name type="common">Conifer needle endophyte fungus</name>
    <name type="synonym">Phialocephala scopiformis</name>
    <dbReference type="NCBI Taxonomy" id="149040"/>
    <lineage>
        <taxon>Eukaryota</taxon>
        <taxon>Fungi</taxon>
        <taxon>Dikarya</taxon>
        <taxon>Ascomycota</taxon>
        <taxon>Pezizomycotina</taxon>
        <taxon>Leotiomycetes</taxon>
        <taxon>Helotiales</taxon>
        <taxon>Mollisiaceae</taxon>
        <taxon>Mollisia</taxon>
    </lineage>
</organism>
<dbReference type="InParanoid" id="A0A194XFR0"/>
<dbReference type="PANTHER" id="PTHR33112:SF16">
    <property type="entry name" value="HETEROKARYON INCOMPATIBILITY DOMAIN-CONTAINING PROTEIN"/>
    <property type="match status" value="1"/>
</dbReference>
<feature type="domain" description="Heterokaryon incompatibility" evidence="1">
    <location>
        <begin position="42"/>
        <end position="201"/>
    </location>
</feature>
<proteinExistence type="predicted"/>
<dbReference type="AlphaFoldDB" id="A0A194XFR0"/>
<sequence>MQDCCNDHQDCAQKETRVPTRVLDIGSKTIKLLSSTGKAGRYCALSHCWGSASHSPPRTTKANLESNQSKIEESSLSKTFRDAIVLARHFSIQYIWIDSLCIIQDDKEDWAKESSNMASIYENAYFVIAATQAEHGGIGCFSPRPPPSVSLCLNVAQANGEFAPIYIREKNDHRPFNPLAAYKARADQRYPLLSRAWCLQERLLATRLIHFSREELFWECRTTTLCECRSLISHEESSYENQIGFKRRWAMNRGLRELFDLWHKTLQLYSSLDITYESDRLPALLGLANQLQERGCGEYIHGLWKENLFADLIWRTSTRGTRPKEWKAPSWSWA</sequence>
<accession>A0A194XFR0</accession>
<dbReference type="GeneID" id="28818898"/>
<dbReference type="EMBL" id="KQ947412">
    <property type="protein sequence ID" value="KUJ18981.1"/>
    <property type="molecule type" value="Genomic_DNA"/>
</dbReference>
<dbReference type="PANTHER" id="PTHR33112">
    <property type="entry name" value="DOMAIN PROTEIN, PUTATIVE-RELATED"/>
    <property type="match status" value="1"/>
</dbReference>
<evidence type="ECO:0000313" key="3">
    <source>
        <dbReference type="Proteomes" id="UP000070700"/>
    </source>
</evidence>
<feature type="non-terminal residue" evidence="2">
    <location>
        <position position="334"/>
    </location>
</feature>
<dbReference type="Pfam" id="PF06985">
    <property type="entry name" value="HET"/>
    <property type="match status" value="1"/>
</dbReference>
<dbReference type="RefSeq" id="XP_018073336.1">
    <property type="nucleotide sequence ID" value="XM_018209172.1"/>
</dbReference>
<evidence type="ECO:0000259" key="1">
    <source>
        <dbReference type="Pfam" id="PF06985"/>
    </source>
</evidence>
<protein>
    <submittedName>
        <fullName evidence="2">HET-domain-containing protein</fullName>
    </submittedName>
</protein>
<dbReference type="OrthoDB" id="47007at2759"/>
<dbReference type="KEGG" id="psco:LY89DRAFT_582571"/>
<name>A0A194XFR0_MOLSC</name>
<dbReference type="InterPro" id="IPR010730">
    <property type="entry name" value="HET"/>
</dbReference>
<reference evidence="2 3" key="1">
    <citation type="submission" date="2015-10" db="EMBL/GenBank/DDBJ databases">
        <title>Full genome of DAOMC 229536 Phialocephala scopiformis, a fungal endophyte of spruce producing the potent anti-insectan compound rugulosin.</title>
        <authorList>
            <consortium name="DOE Joint Genome Institute"/>
            <person name="Walker A.K."/>
            <person name="Frasz S.L."/>
            <person name="Seifert K.A."/>
            <person name="Miller J.D."/>
            <person name="Mondo S.J."/>
            <person name="Labutti K."/>
            <person name="Lipzen A."/>
            <person name="Dockter R."/>
            <person name="Kennedy M."/>
            <person name="Grigoriev I.V."/>
            <person name="Spatafora J.W."/>
        </authorList>
    </citation>
    <scope>NUCLEOTIDE SEQUENCE [LARGE SCALE GENOMIC DNA]</scope>
    <source>
        <strain evidence="2 3">CBS 120377</strain>
    </source>
</reference>
<keyword evidence="3" id="KW-1185">Reference proteome</keyword>
<evidence type="ECO:0000313" key="2">
    <source>
        <dbReference type="EMBL" id="KUJ18981.1"/>
    </source>
</evidence>
<dbReference type="Proteomes" id="UP000070700">
    <property type="component" value="Unassembled WGS sequence"/>
</dbReference>
<gene>
    <name evidence="2" type="ORF">LY89DRAFT_582571</name>
</gene>